<keyword evidence="3" id="KW-1185">Reference proteome</keyword>
<accession>A0A0C3LHV1</accession>
<reference evidence="2 3" key="1">
    <citation type="submission" date="2014-04" db="EMBL/GenBank/DDBJ databases">
        <authorList>
            <consortium name="DOE Joint Genome Institute"/>
            <person name="Kuo A."/>
            <person name="Girlanda M."/>
            <person name="Perotto S."/>
            <person name="Kohler A."/>
            <person name="Nagy L.G."/>
            <person name="Floudas D."/>
            <person name="Copeland A."/>
            <person name="Barry K.W."/>
            <person name="Cichocki N."/>
            <person name="Veneault-Fourrey C."/>
            <person name="LaButti K."/>
            <person name="Lindquist E.A."/>
            <person name="Lipzen A."/>
            <person name="Lundell T."/>
            <person name="Morin E."/>
            <person name="Murat C."/>
            <person name="Sun H."/>
            <person name="Tunlid A."/>
            <person name="Henrissat B."/>
            <person name="Grigoriev I.V."/>
            <person name="Hibbett D.S."/>
            <person name="Martin F."/>
            <person name="Nordberg H.P."/>
            <person name="Cantor M.N."/>
            <person name="Hua S.X."/>
        </authorList>
    </citation>
    <scope>NUCLEOTIDE SEQUENCE [LARGE SCALE GENOMIC DNA]</scope>
    <source>
        <strain evidence="2 3">MUT 4182</strain>
    </source>
</reference>
<reference evidence="3" key="2">
    <citation type="submission" date="2015-01" db="EMBL/GenBank/DDBJ databases">
        <title>Evolutionary Origins and Diversification of the Mycorrhizal Mutualists.</title>
        <authorList>
            <consortium name="DOE Joint Genome Institute"/>
            <consortium name="Mycorrhizal Genomics Consortium"/>
            <person name="Kohler A."/>
            <person name="Kuo A."/>
            <person name="Nagy L.G."/>
            <person name="Floudas D."/>
            <person name="Copeland A."/>
            <person name="Barry K.W."/>
            <person name="Cichocki N."/>
            <person name="Veneault-Fourrey C."/>
            <person name="LaButti K."/>
            <person name="Lindquist E.A."/>
            <person name="Lipzen A."/>
            <person name="Lundell T."/>
            <person name="Morin E."/>
            <person name="Murat C."/>
            <person name="Riley R."/>
            <person name="Ohm R."/>
            <person name="Sun H."/>
            <person name="Tunlid A."/>
            <person name="Henrissat B."/>
            <person name="Grigoriev I.V."/>
            <person name="Hibbett D.S."/>
            <person name="Martin F."/>
        </authorList>
    </citation>
    <scope>NUCLEOTIDE SEQUENCE [LARGE SCALE GENOMIC DNA]</scope>
    <source>
        <strain evidence="3">MUT 4182</strain>
    </source>
</reference>
<dbReference type="AlphaFoldDB" id="A0A0C3LHV1"/>
<evidence type="ECO:0000313" key="2">
    <source>
        <dbReference type="EMBL" id="KIO33558.1"/>
    </source>
</evidence>
<evidence type="ECO:0000256" key="1">
    <source>
        <dbReference type="SAM" id="MobiDB-lite"/>
    </source>
</evidence>
<dbReference type="EMBL" id="KN822947">
    <property type="protein sequence ID" value="KIO33558.1"/>
    <property type="molecule type" value="Genomic_DNA"/>
</dbReference>
<organism evidence="2 3">
    <name type="scientific">Tulasnella calospora MUT 4182</name>
    <dbReference type="NCBI Taxonomy" id="1051891"/>
    <lineage>
        <taxon>Eukaryota</taxon>
        <taxon>Fungi</taxon>
        <taxon>Dikarya</taxon>
        <taxon>Basidiomycota</taxon>
        <taxon>Agaricomycotina</taxon>
        <taxon>Agaricomycetes</taxon>
        <taxon>Cantharellales</taxon>
        <taxon>Tulasnellaceae</taxon>
        <taxon>Tulasnella</taxon>
    </lineage>
</organism>
<proteinExistence type="predicted"/>
<evidence type="ECO:0000313" key="3">
    <source>
        <dbReference type="Proteomes" id="UP000054248"/>
    </source>
</evidence>
<dbReference type="Proteomes" id="UP000054248">
    <property type="component" value="Unassembled WGS sequence"/>
</dbReference>
<sequence length="58" mass="6562">MRDSPTGHDFGVPRTHDGIKSSSQFEAETSVEQKKEPSEHRISLQRYQDGLVLYASLD</sequence>
<protein>
    <submittedName>
        <fullName evidence="2">Uncharacterized protein</fullName>
    </submittedName>
</protein>
<feature type="region of interest" description="Disordered" evidence="1">
    <location>
        <begin position="1"/>
        <end position="42"/>
    </location>
</feature>
<name>A0A0C3LHV1_9AGAM</name>
<dbReference type="HOGENOM" id="CLU_2980822_0_0_1"/>
<gene>
    <name evidence="2" type="ORF">M407DRAFT_17514</name>
</gene>
<feature type="compositionally biased region" description="Basic and acidic residues" evidence="1">
    <location>
        <begin position="31"/>
        <end position="42"/>
    </location>
</feature>